<dbReference type="Gene3D" id="3.10.580.10">
    <property type="entry name" value="CBS-domain"/>
    <property type="match status" value="1"/>
</dbReference>
<dbReference type="GO" id="GO:0008773">
    <property type="term" value="F:[protein-PII] uridylyltransferase activity"/>
    <property type="evidence" value="ECO:0007669"/>
    <property type="project" value="InterPro"/>
</dbReference>
<evidence type="ECO:0000256" key="2">
    <source>
        <dbReference type="PROSITE-ProRule" id="PRU00703"/>
    </source>
</evidence>
<dbReference type="InterPro" id="IPR051257">
    <property type="entry name" value="Diverse_CBS-Domain"/>
</dbReference>
<accession>A0A0C1TLB6</accession>
<feature type="domain" description="CBS" evidence="3">
    <location>
        <begin position="15"/>
        <end position="71"/>
    </location>
</feature>
<gene>
    <name evidence="4" type="ORF">SE37_03045</name>
</gene>
<sequence>MTEENIMFQPVGTFCQRQVVTCAPGDRLVDVAATMSERNISSVVVCKGDTPAGIVTDRDLRNKVVARGADCHAMTAGMIMNAPLITVGEDDSIFEALHRMSRRGIHRVCVVDGAGRLTGIITDSDILRLQSRSPQQMVREIEEACSVADLEKLHVRVQNLVVHLAGTGVPTRDLVRMIAHLNDQILVRLITLLRRERYPDLTDRFAFIVLGSEGRQEQTLTTDQDNAIVYADDLSGSDVRRLEAFSLDLIDNLVAIGVPPCPGGIMARNEAWRRSLSQWRAVLDQWLSAPTPENILNTSMFMDMRLIDGDHSLEQALKPHIVGRLAGDTAYLAHMGANVVRFTPPLGMFGRIKVERSGDHRGLVDLKRAGIFAITEGVKILALEAGLLRGGTWERLQSLVTAGTFTAKEAEDLEESFNFLVLLRLRGQVEAIRQGLTPTNHIPLDHLNRMEQGRLRLAFEEVRTLQAFMARRFRLDLFT</sequence>
<dbReference type="Pfam" id="PF10335">
    <property type="entry name" value="DUF294_C"/>
    <property type="match status" value="1"/>
</dbReference>
<dbReference type="PROSITE" id="PS51371">
    <property type="entry name" value="CBS"/>
    <property type="match status" value="2"/>
</dbReference>
<dbReference type="InterPro" id="IPR018821">
    <property type="entry name" value="DUF294_put_nucleoTrafse_sb-bd"/>
</dbReference>
<dbReference type="InterPro" id="IPR000644">
    <property type="entry name" value="CBS_dom"/>
</dbReference>
<dbReference type="SUPFAM" id="SSF54631">
    <property type="entry name" value="CBS-domain pair"/>
    <property type="match status" value="1"/>
</dbReference>
<dbReference type="InterPro" id="IPR005105">
    <property type="entry name" value="GlnD_Uridyltrans_N"/>
</dbReference>
<dbReference type="Pfam" id="PF03445">
    <property type="entry name" value="DUF294"/>
    <property type="match status" value="1"/>
</dbReference>
<comment type="caution">
    <text evidence="4">The sequence shown here is derived from an EMBL/GenBank/DDBJ whole genome shotgun (WGS) entry which is preliminary data.</text>
</comment>
<dbReference type="PANTHER" id="PTHR43080">
    <property type="entry name" value="CBS DOMAIN-CONTAINING PROTEIN CBSX3, MITOCHONDRIAL"/>
    <property type="match status" value="1"/>
</dbReference>
<keyword evidence="1 2" id="KW-0129">CBS domain</keyword>
<dbReference type="InterPro" id="IPR046342">
    <property type="entry name" value="CBS_dom_sf"/>
</dbReference>
<protein>
    <submittedName>
        <fullName evidence="4">Signal transduction protein</fullName>
    </submittedName>
</protein>
<dbReference type="Pfam" id="PF00571">
    <property type="entry name" value="CBS"/>
    <property type="match status" value="2"/>
</dbReference>
<evidence type="ECO:0000256" key="1">
    <source>
        <dbReference type="ARBA" id="ARBA00023122"/>
    </source>
</evidence>
<keyword evidence="5" id="KW-1185">Reference proteome</keyword>
<proteinExistence type="predicted"/>
<dbReference type="Proteomes" id="UP000031433">
    <property type="component" value="Unassembled WGS sequence"/>
</dbReference>
<dbReference type="AlphaFoldDB" id="A0A0C1TLB6"/>
<dbReference type="PANTHER" id="PTHR43080:SF2">
    <property type="entry name" value="CBS DOMAIN-CONTAINING PROTEIN"/>
    <property type="match status" value="1"/>
</dbReference>
<evidence type="ECO:0000313" key="5">
    <source>
        <dbReference type="Proteomes" id="UP000031433"/>
    </source>
</evidence>
<evidence type="ECO:0000259" key="3">
    <source>
        <dbReference type="PROSITE" id="PS51371"/>
    </source>
</evidence>
<dbReference type="RefSeq" id="WP_039643524.1">
    <property type="nucleotide sequence ID" value="NZ_JXBL01000001.1"/>
</dbReference>
<dbReference type="SMART" id="SM00116">
    <property type="entry name" value="CBS"/>
    <property type="match status" value="2"/>
</dbReference>
<dbReference type="EMBL" id="JXBL01000001">
    <property type="protein sequence ID" value="KIE41674.1"/>
    <property type="molecule type" value="Genomic_DNA"/>
</dbReference>
<name>A0A0C1TLB6_9BACT</name>
<reference evidence="4 5" key="1">
    <citation type="submission" date="2015-01" db="EMBL/GenBank/DDBJ databases">
        <title>Genome sequence of the anaerobic bacterium Geobacter soli GSS01, a dissimilatory Fe(III) reducer from soil.</title>
        <authorList>
            <person name="Yang G."/>
            <person name="Zhou S."/>
        </authorList>
    </citation>
    <scope>NUCLEOTIDE SEQUENCE [LARGE SCALE GENOMIC DNA]</scope>
    <source>
        <strain evidence="4 5">GSS01</strain>
    </source>
</reference>
<organism evidence="4 5">
    <name type="scientific">Geobacter soli</name>
    <dbReference type="NCBI Taxonomy" id="1510391"/>
    <lineage>
        <taxon>Bacteria</taxon>
        <taxon>Pseudomonadati</taxon>
        <taxon>Thermodesulfobacteriota</taxon>
        <taxon>Desulfuromonadia</taxon>
        <taxon>Geobacterales</taxon>
        <taxon>Geobacteraceae</taxon>
        <taxon>Geobacter</taxon>
    </lineage>
</organism>
<evidence type="ECO:0000313" key="4">
    <source>
        <dbReference type="EMBL" id="KIE41674.1"/>
    </source>
</evidence>
<feature type="domain" description="CBS" evidence="3">
    <location>
        <begin position="80"/>
        <end position="137"/>
    </location>
</feature>
<dbReference type="CDD" id="cd05401">
    <property type="entry name" value="NT_GlnE_GlnD_like"/>
    <property type="match status" value="1"/>
</dbReference>